<feature type="binding site" evidence="5">
    <location>
        <begin position="240"/>
        <end position="241"/>
    </location>
    <ligand>
        <name>substrate</name>
    </ligand>
</feature>
<keyword evidence="8" id="KW-1185">Reference proteome</keyword>
<comment type="cofactor">
    <cofactor evidence="6">
        <name>Mg(2+)</name>
        <dbReference type="ChEBI" id="CHEBI:18420"/>
    </cofactor>
    <text evidence="6">Can also use Mn(2+) ion.</text>
</comment>
<dbReference type="AlphaFoldDB" id="A0A1E4THM6"/>
<keyword evidence="6" id="KW-0479">Metal-binding</keyword>
<gene>
    <name evidence="7" type="ORF">CANCADRAFT_2976</name>
</gene>
<dbReference type="InterPro" id="IPR018523">
    <property type="entry name" value="Isocitrate_lyase_ph_CS"/>
</dbReference>
<feature type="binding site" evidence="5">
    <location>
        <position position="489"/>
    </location>
    <ligand>
        <name>substrate</name>
    </ligand>
</feature>
<name>A0A1E4THM6_9ASCO</name>
<dbReference type="GO" id="GO:0004451">
    <property type="term" value="F:isocitrate lyase activity"/>
    <property type="evidence" value="ECO:0007669"/>
    <property type="project" value="InterPro"/>
</dbReference>
<dbReference type="InterPro" id="IPR015813">
    <property type="entry name" value="Pyrv/PenolPyrv_kinase-like_dom"/>
</dbReference>
<protein>
    <recommendedName>
        <fullName evidence="3">Isocitrate lyase</fullName>
    </recommendedName>
</protein>
<keyword evidence="2 3" id="KW-0456">Lyase</keyword>
<dbReference type="SUPFAM" id="SSF51621">
    <property type="entry name" value="Phosphoenolpyruvate/pyruvate domain"/>
    <property type="match status" value="1"/>
</dbReference>
<evidence type="ECO:0000256" key="3">
    <source>
        <dbReference type="PIRNR" id="PIRNR001362"/>
    </source>
</evidence>
<dbReference type="GO" id="GO:0046872">
    <property type="term" value="F:metal ion binding"/>
    <property type="evidence" value="ECO:0007669"/>
    <property type="project" value="UniProtKB-KW"/>
</dbReference>
<dbReference type="Proteomes" id="UP000095023">
    <property type="component" value="Unassembled WGS sequence"/>
</dbReference>
<evidence type="ECO:0000256" key="5">
    <source>
        <dbReference type="PIRSR" id="PIRSR001362-2"/>
    </source>
</evidence>
<keyword evidence="6" id="KW-0460">Magnesium</keyword>
<dbReference type="Gene3D" id="3.20.20.60">
    <property type="entry name" value="Phosphoenolpyruvate-binding domains"/>
    <property type="match status" value="1"/>
</dbReference>
<feature type="binding site" evidence="5">
    <location>
        <begin position="454"/>
        <end position="458"/>
    </location>
    <ligand>
        <name>substrate</name>
    </ligand>
</feature>
<dbReference type="InterPro" id="IPR039556">
    <property type="entry name" value="ICL/PEPM"/>
</dbReference>
<dbReference type="Gene3D" id="1.10.10.850">
    <property type="match status" value="1"/>
</dbReference>
<accession>A0A1E4THM6</accession>
<proteinExistence type="inferred from homology"/>
<evidence type="ECO:0000256" key="6">
    <source>
        <dbReference type="PIRSR" id="PIRSR001362-3"/>
    </source>
</evidence>
<sequence>MLRNIAGAKSVKAAMSGSKGLTTLSRFPYPTLDDEEKFLAEQVAEIEKWWATDRFKDIRRPYDAQTVASLRGTLPQSYPSSVQADKLFNLFKARFDAKQPVHTMGVVDPAQMTQQAPNQEVVYISGWACSSLLTTTNEVSPDFGDYPYDTVPNQVERIFKAQDLHDRRSWEEWMSFSREEREKRTSEGKGRTDYLRPIIADADTGHGGLTAVMKLAKLFAERGAAAIHMEDQLHGGKKCGHLAGKVVVPVSTHISRLNAARMQWDIMGTSNLLIARTDSQSAKLLSSSVDPADHKYILGVTDPSVKPLAEELLVASSKGATAAQMSAVEAKWTDSVKLVTFEEAVAAELEKEGRGAEISAFKAATEGCVPLTAMREEAAKVVGREVFFDWDAAKTIEGHYQVRGGMEPAVARSIAFAPYADMLWIETATPDISEAKAFAEKIHAKYPGKWLVYNLSPSFNWSAHGFSEQDLKDYVWELGKLGYVLQLISLAGLHSNAVMTHKLSQAYKTDGMLAYTNMVQLVERETKCDVLTHQKWSGANYVDKIVQAVQGGSSATASTGKDSTENQF</sequence>
<dbReference type="PROSITE" id="PS00161">
    <property type="entry name" value="ISOCITRATE_LYASE"/>
    <property type="match status" value="1"/>
</dbReference>
<feature type="binding site" evidence="5">
    <location>
        <position position="276"/>
    </location>
    <ligand>
        <name>substrate</name>
    </ligand>
</feature>
<dbReference type="EMBL" id="KV453842">
    <property type="protein sequence ID" value="ODV91264.1"/>
    <property type="molecule type" value="Genomic_DNA"/>
</dbReference>
<feature type="binding site" evidence="5">
    <location>
        <begin position="125"/>
        <end position="127"/>
    </location>
    <ligand>
        <name>substrate</name>
    </ligand>
</feature>
<comment type="similarity">
    <text evidence="1 3">Belongs to the isocitrate lyase/PEP mutase superfamily. Isocitrate lyase family.</text>
</comment>
<evidence type="ECO:0000256" key="1">
    <source>
        <dbReference type="ARBA" id="ARBA00005704"/>
    </source>
</evidence>
<dbReference type="PIRSF" id="PIRSF001362">
    <property type="entry name" value="Isocit_lyase"/>
    <property type="match status" value="1"/>
</dbReference>
<dbReference type="PANTHER" id="PTHR21631">
    <property type="entry name" value="ISOCITRATE LYASE/MALATE SYNTHASE"/>
    <property type="match status" value="1"/>
</dbReference>
<dbReference type="GO" id="GO:0046421">
    <property type="term" value="F:methylisocitrate lyase activity"/>
    <property type="evidence" value="ECO:0007669"/>
    <property type="project" value="EnsemblFungi"/>
</dbReference>
<evidence type="ECO:0000256" key="2">
    <source>
        <dbReference type="ARBA" id="ARBA00023239"/>
    </source>
</evidence>
<dbReference type="FunFam" id="1.10.10.850:FF:000001">
    <property type="entry name" value="Isocitrate lyase"/>
    <property type="match status" value="1"/>
</dbReference>
<dbReference type="InterPro" id="IPR040442">
    <property type="entry name" value="Pyrv_kinase-like_dom_sf"/>
</dbReference>
<dbReference type="GO" id="GO:0019629">
    <property type="term" value="P:propionate catabolic process, 2-methylcitrate cycle"/>
    <property type="evidence" value="ECO:0007669"/>
    <property type="project" value="EnsemblFungi"/>
</dbReference>
<dbReference type="NCBIfam" id="TIGR01346">
    <property type="entry name" value="isocit_lyase"/>
    <property type="match status" value="1"/>
</dbReference>
<evidence type="ECO:0000313" key="7">
    <source>
        <dbReference type="EMBL" id="ODV91264.1"/>
    </source>
</evidence>
<organism evidence="7 8">
    <name type="scientific">Tortispora caseinolytica NRRL Y-17796</name>
    <dbReference type="NCBI Taxonomy" id="767744"/>
    <lineage>
        <taxon>Eukaryota</taxon>
        <taxon>Fungi</taxon>
        <taxon>Dikarya</taxon>
        <taxon>Ascomycota</taxon>
        <taxon>Saccharomycotina</taxon>
        <taxon>Trigonopsidomycetes</taxon>
        <taxon>Trigonopsidales</taxon>
        <taxon>Trigonopsidaceae</taxon>
        <taxon>Tortispora</taxon>
    </lineage>
</organism>
<dbReference type="GO" id="GO:0005759">
    <property type="term" value="C:mitochondrial matrix"/>
    <property type="evidence" value="ECO:0007669"/>
    <property type="project" value="EnsemblFungi"/>
</dbReference>
<dbReference type="PANTHER" id="PTHR21631:SF13">
    <property type="entry name" value="MITOCHONDRIAL 2-METHYLISOCITRATE LYASE ICL2"/>
    <property type="match status" value="1"/>
</dbReference>
<feature type="active site" description="Proton acceptor" evidence="4">
    <location>
        <position position="239"/>
    </location>
</feature>
<evidence type="ECO:0000313" key="8">
    <source>
        <dbReference type="Proteomes" id="UP000095023"/>
    </source>
</evidence>
<dbReference type="CDD" id="cd00377">
    <property type="entry name" value="ICL_PEPM"/>
    <property type="match status" value="1"/>
</dbReference>
<dbReference type="InterPro" id="IPR006254">
    <property type="entry name" value="Isocitrate_lyase"/>
</dbReference>
<reference evidence="8" key="1">
    <citation type="submission" date="2016-02" db="EMBL/GenBank/DDBJ databases">
        <title>Comparative genomics of biotechnologically important yeasts.</title>
        <authorList>
            <consortium name="DOE Joint Genome Institute"/>
            <person name="Riley R."/>
            <person name="Haridas S."/>
            <person name="Wolfe K.H."/>
            <person name="Lopes M.R."/>
            <person name="Hittinger C.T."/>
            <person name="Goker M."/>
            <person name="Salamov A."/>
            <person name="Wisecaver J."/>
            <person name="Long T.M."/>
            <person name="Aerts A.L."/>
            <person name="Barry K."/>
            <person name="Choi C."/>
            <person name="Clum A."/>
            <person name="Coughlan A.Y."/>
            <person name="Deshpande S."/>
            <person name="Douglass A.P."/>
            <person name="Hanson S.J."/>
            <person name="Klenk H.-P."/>
            <person name="Labutti K."/>
            <person name="Lapidus A."/>
            <person name="Lindquist E."/>
            <person name="Lipzen A."/>
            <person name="Meier-Kolthoff J.P."/>
            <person name="Ohm R.A."/>
            <person name="Otillar R.P."/>
            <person name="Pangilinan J."/>
            <person name="Peng Y."/>
            <person name="Rokas A."/>
            <person name="Rosa C.A."/>
            <person name="Scheuner C."/>
            <person name="Sibirny A.A."/>
            <person name="Slot J.C."/>
            <person name="Stielow J.B."/>
            <person name="Sun H."/>
            <person name="Kurtzman C.P."/>
            <person name="Blackwell M."/>
            <person name="Jeffries T.W."/>
            <person name="Grigoriev I.V."/>
        </authorList>
    </citation>
    <scope>NUCLEOTIDE SEQUENCE [LARGE SCALE GENOMIC DNA]</scope>
    <source>
        <strain evidence="8">NRRL Y-17796</strain>
    </source>
</reference>
<evidence type="ECO:0000256" key="4">
    <source>
        <dbReference type="PIRSR" id="PIRSR001362-1"/>
    </source>
</evidence>
<dbReference type="OrthoDB" id="4078635at2759"/>
<dbReference type="Pfam" id="PF00463">
    <property type="entry name" value="ICL"/>
    <property type="match status" value="1"/>
</dbReference>
<feature type="binding site" evidence="6">
    <location>
        <position position="201"/>
    </location>
    <ligand>
        <name>Mg(2+)</name>
        <dbReference type="ChEBI" id="CHEBI:18420"/>
    </ligand>
</feature>